<keyword evidence="12" id="KW-1185">Reference proteome</keyword>
<keyword evidence="5 9" id="KW-0812">Transmembrane</keyword>
<keyword evidence="3" id="KW-1003">Cell membrane</keyword>
<keyword evidence="6 9" id="KW-1133">Transmembrane helix</keyword>
<evidence type="ECO:0000256" key="4">
    <source>
        <dbReference type="ARBA" id="ARBA00022519"/>
    </source>
</evidence>
<comment type="similarity">
    <text evidence="8 9">Belongs to the TRAP transporter small permease family.</text>
</comment>
<dbReference type="PANTHER" id="PTHR35011:SF4">
    <property type="entry name" value="SLL1102 PROTEIN"/>
    <property type="match status" value="1"/>
</dbReference>
<evidence type="ECO:0000256" key="7">
    <source>
        <dbReference type="ARBA" id="ARBA00023136"/>
    </source>
</evidence>
<proteinExistence type="inferred from homology"/>
<evidence type="ECO:0000256" key="9">
    <source>
        <dbReference type="RuleBase" id="RU369079"/>
    </source>
</evidence>
<protein>
    <recommendedName>
        <fullName evidence="9">TRAP transporter small permease protein</fullName>
    </recommendedName>
</protein>
<dbReference type="AlphaFoldDB" id="A0A974Y548"/>
<evidence type="ECO:0000256" key="3">
    <source>
        <dbReference type="ARBA" id="ARBA00022475"/>
    </source>
</evidence>
<evidence type="ECO:0000256" key="8">
    <source>
        <dbReference type="ARBA" id="ARBA00038436"/>
    </source>
</evidence>
<feature type="transmembrane region" description="Helical" evidence="9">
    <location>
        <begin position="53"/>
        <end position="71"/>
    </location>
</feature>
<comment type="function">
    <text evidence="9">Part of the tripartite ATP-independent periplasmic (TRAP) transport system.</text>
</comment>
<keyword evidence="7 9" id="KW-0472">Membrane</keyword>
<feature type="transmembrane region" description="Helical" evidence="9">
    <location>
        <begin position="134"/>
        <end position="151"/>
    </location>
</feature>
<sequence>MNVLLSLSRLIDAMNEKLGRGAMWLILAAVVISTLNAIVRKAFNYSSNAFLEIQWYLFAGVFLFGAAYTLLHNEHVRIDVVSGRFSKRTQTWIEVFGTLFFLLPMCFMILWLSVPFALHSYQSGEMSVNAGGLILWPVKALLPIGFSLLTLQGFSELIKRLAFLMGRIPDPTEKHDFPTAEENLIEEIKKMRGES</sequence>
<evidence type="ECO:0000256" key="1">
    <source>
        <dbReference type="ARBA" id="ARBA00004429"/>
    </source>
</evidence>
<evidence type="ECO:0000256" key="2">
    <source>
        <dbReference type="ARBA" id="ARBA00022448"/>
    </source>
</evidence>
<evidence type="ECO:0000259" key="10">
    <source>
        <dbReference type="Pfam" id="PF04290"/>
    </source>
</evidence>
<evidence type="ECO:0000313" key="11">
    <source>
        <dbReference type="EMBL" id="QRJ65070.1"/>
    </source>
</evidence>
<comment type="subcellular location">
    <subcellularLocation>
        <location evidence="1 9">Cell inner membrane</location>
        <topology evidence="1 9">Multi-pass membrane protein</topology>
    </subcellularLocation>
</comment>
<dbReference type="KEGG" id="ares:IWH25_06935"/>
<dbReference type="InterPro" id="IPR007387">
    <property type="entry name" value="TRAP_DctQ"/>
</dbReference>
<evidence type="ECO:0000256" key="6">
    <source>
        <dbReference type="ARBA" id="ARBA00022989"/>
    </source>
</evidence>
<feature type="transmembrane region" description="Helical" evidence="9">
    <location>
        <begin position="21"/>
        <end position="38"/>
    </location>
</feature>
<reference evidence="11" key="1">
    <citation type="submission" date="2020-11" db="EMBL/GenBank/DDBJ databases">
        <title>Azospira restricta DSM 18626 genome sequence.</title>
        <authorList>
            <person name="Moe W.M."/>
        </authorList>
    </citation>
    <scope>NUCLEOTIDE SEQUENCE</scope>
    <source>
        <strain evidence="11">DSM 18626</strain>
    </source>
</reference>
<gene>
    <name evidence="11" type="ORF">IWH25_06935</name>
</gene>
<keyword evidence="4 9" id="KW-0997">Cell inner membrane</keyword>
<feature type="domain" description="Tripartite ATP-independent periplasmic transporters DctQ component" evidence="10">
    <location>
        <begin position="30"/>
        <end position="161"/>
    </location>
</feature>
<feature type="transmembrane region" description="Helical" evidence="9">
    <location>
        <begin position="92"/>
        <end position="114"/>
    </location>
</feature>
<evidence type="ECO:0000256" key="5">
    <source>
        <dbReference type="ARBA" id="ARBA00022692"/>
    </source>
</evidence>
<dbReference type="Proteomes" id="UP000663444">
    <property type="component" value="Chromosome"/>
</dbReference>
<comment type="subunit">
    <text evidence="9">The complex comprises the extracytoplasmic solute receptor protein and the two transmembrane proteins.</text>
</comment>
<dbReference type="EMBL" id="CP064781">
    <property type="protein sequence ID" value="QRJ65070.1"/>
    <property type="molecule type" value="Genomic_DNA"/>
</dbReference>
<keyword evidence="2 9" id="KW-0813">Transport</keyword>
<dbReference type="Pfam" id="PF04290">
    <property type="entry name" value="DctQ"/>
    <property type="match status" value="1"/>
</dbReference>
<dbReference type="PANTHER" id="PTHR35011">
    <property type="entry name" value="2,3-DIKETO-L-GULONATE TRAP TRANSPORTER SMALL PERMEASE PROTEIN YIAM"/>
    <property type="match status" value="1"/>
</dbReference>
<dbReference type="GO" id="GO:0022857">
    <property type="term" value="F:transmembrane transporter activity"/>
    <property type="evidence" value="ECO:0007669"/>
    <property type="project" value="UniProtKB-UniRule"/>
</dbReference>
<dbReference type="RefSeq" id="WP_203388594.1">
    <property type="nucleotide sequence ID" value="NZ_CP064781.1"/>
</dbReference>
<accession>A0A974Y548</accession>
<name>A0A974Y548_9RHOO</name>
<evidence type="ECO:0000313" key="12">
    <source>
        <dbReference type="Proteomes" id="UP000663444"/>
    </source>
</evidence>
<dbReference type="GO" id="GO:0005886">
    <property type="term" value="C:plasma membrane"/>
    <property type="evidence" value="ECO:0007669"/>
    <property type="project" value="UniProtKB-SubCell"/>
</dbReference>
<dbReference type="InterPro" id="IPR055348">
    <property type="entry name" value="DctQ"/>
</dbReference>
<organism evidence="11 12">
    <name type="scientific">Azospira restricta</name>
    <dbReference type="NCBI Taxonomy" id="404405"/>
    <lineage>
        <taxon>Bacteria</taxon>
        <taxon>Pseudomonadati</taxon>
        <taxon>Pseudomonadota</taxon>
        <taxon>Betaproteobacteria</taxon>
        <taxon>Rhodocyclales</taxon>
        <taxon>Rhodocyclaceae</taxon>
        <taxon>Azospira</taxon>
    </lineage>
</organism>